<dbReference type="Pfam" id="PF00538">
    <property type="entry name" value="Linker_histone"/>
    <property type="match status" value="1"/>
</dbReference>
<dbReference type="InterPro" id="IPR005818">
    <property type="entry name" value="Histone_H1/H5_H15"/>
</dbReference>
<protein>
    <recommendedName>
        <fullName evidence="6">H15 domain-containing protein</fullName>
    </recommendedName>
</protein>
<dbReference type="AlphaFoldDB" id="A0A087GU30"/>
<dbReference type="SMART" id="SM00384">
    <property type="entry name" value="AT_hook"/>
    <property type="match status" value="4"/>
</dbReference>
<dbReference type="GO" id="GO:0031492">
    <property type="term" value="F:nucleosomal DNA binding"/>
    <property type="evidence" value="ECO:0007669"/>
    <property type="project" value="TreeGrafter"/>
</dbReference>
<reference evidence="8" key="1">
    <citation type="journal article" date="2015" name="Nat. Plants">
        <title>Genome expansion of Arabis alpina linked with retrotransposition and reduced symmetric DNA methylation.</title>
        <authorList>
            <person name="Willing E.M."/>
            <person name="Rawat V."/>
            <person name="Mandakova T."/>
            <person name="Maumus F."/>
            <person name="James G.V."/>
            <person name="Nordstroem K.J."/>
            <person name="Becker C."/>
            <person name="Warthmann N."/>
            <person name="Chica C."/>
            <person name="Szarzynska B."/>
            <person name="Zytnicki M."/>
            <person name="Albani M.C."/>
            <person name="Kiefer C."/>
            <person name="Bergonzi S."/>
            <person name="Castaings L."/>
            <person name="Mateos J.L."/>
            <person name="Berns M.C."/>
            <person name="Bujdoso N."/>
            <person name="Piofczyk T."/>
            <person name="de Lorenzo L."/>
            <person name="Barrero-Sicilia C."/>
            <person name="Mateos I."/>
            <person name="Piednoel M."/>
            <person name="Hagmann J."/>
            <person name="Chen-Min-Tao R."/>
            <person name="Iglesias-Fernandez R."/>
            <person name="Schuster S.C."/>
            <person name="Alonso-Blanco C."/>
            <person name="Roudier F."/>
            <person name="Carbonero P."/>
            <person name="Paz-Ares J."/>
            <person name="Davis S.J."/>
            <person name="Pecinka A."/>
            <person name="Quesneville H."/>
            <person name="Colot V."/>
            <person name="Lysak M.A."/>
            <person name="Weigel D."/>
            <person name="Coupland G."/>
            <person name="Schneeberger K."/>
        </authorList>
    </citation>
    <scope>NUCLEOTIDE SEQUENCE [LARGE SCALE GENOMIC DNA]</scope>
    <source>
        <strain evidence="8">cv. Pajares</strain>
    </source>
</reference>
<dbReference type="EMBL" id="CM002873">
    <property type="protein sequence ID" value="KFK33382.1"/>
    <property type="molecule type" value="Genomic_DNA"/>
</dbReference>
<keyword evidence="2" id="KW-0677">Repeat</keyword>
<feature type="compositionally biased region" description="Basic and acidic residues" evidence="5">
    <location>
        <begin position="133"/>
        <end position="149"/>
    </location>
</feature>
<feature type="compositionally biased region" description="Basic residues" evidence="5">
    <location>
        <begin position="153"/>
        <end position="162"/>
    </location>
</feature>
<dbReference type="OrthoDB" id="1110759at2759"/>
<evidence type="ECO:0000313" key="8">
    <source>
        <dbReference type="Proteomes" id="UP000029120"/>
    </source>
</evidence>
<dbReference type="SUPFAM" id="SSF46785">
    <property type="entry name" value="Winged helix' DNA-binding domain"/>
    <property type="match status" value="1"/>
</dbReference>
<dbReference type="PRINTS" id="PR00929">
    <property type="entry name" value="ATHOOK"/>
</dbReference>
<name>A0A087GU30_ARAAL</name>
<dbReference type="PRINTS" id="PR00930">
    <property type="entry name" value="HIGHMOBLTYIY"/>
</dbReference>
<dbReference type="GO" id="GO:0000786">
    <property type="term" value="C:nucleosome"/>
    <property type="evidence" value="ECO:0007669"/>
    <property type="project" value="InterPro"/>
</dbReference>
<dbReference type="Proteomes" id="UP000029120">
    <property type="component" value="Chromosome 5"/>
</dbReference>
<evidence type="ECO:0000313" key="7">
    <source>
        <dbReference type="EMBL" id="KFK33382.1"/>
    </source>
</evidence>
<dbReference type="InterPro" id="IPR017956">
    <property type="entry name" value="AT_hook_DNA-bd_motif"/>
</dbReference>
<dbReference type="Gramene" id="KFK33382">
    <property type="protein sequence ID" value="KFK33382"/>
    <property type="gene ID" value="AALP_AA5G005900"/>
</dbReference>
<evidence type="ECO:0000256" key="1">
    <source>
        <dbReference type="ARBA" id="ARBA00004123"/>
    </source>
</evidence>
<evidence type="ECO:0000256" key="4">
    <source>
        <dbReference type="ARBA" id="ARBA00023242"/>
    </source>
</evidence>
<dbReference type="SMART" id="SM00526">
    <property type="entry name" value="H15"/>
    <property type="match status" value="1"/>
</dbReference>
<gene>
    <name evidence="7" type="ordered locus">AALP_Aa5g005900</name>
</gene>
<dbReference type="GO" id="GO:0005730">
    <property type="term" value="C:nucleolus"/>
    <property type="evidence" value="ECO:0007669"/>
    <property type="project" value="TreeGrafter"/>
</dbReference>
<dbReference type="PANTHER" id="PTHR11467">
    <property type="entry name" value="HISTONE H1"/>
    <property type="match status" value="1"/>
</dbReference>
<dbReference type="eggNOG" id="ENOG502RXFH">
    <property type="taxonomic scope" value="Eukaryota"/>
</dbReference>
<evidence type="ECO:0000256" key="3">
    <source>
        <dbReference type="ARBA" id="ARBA00023125"/>
    </source>
</evidence>
<keyword evidence="4" id="KW-0539">Nucleus</keyword>
<feature type="region of interest" description="Disordered" evidence="5">
    <location>
        <begin position="86"/>
        <end position="209"/>
    </location>
</feature>
<dbReference type="PANTHER" id="PTHR11467:SF103">
    <property type="entry name" value="HMG-Y-RELATED PROTEIN A"/>
    <property type="match status" value="1"/>
</dbReference>
<dbReference type="PROSITE" id="PS51504">
    <property type="entry name" value="H15"/>
    <property type="match status" value="1"/>
</dbReference>
<dbReference type="GO" id="GO:0030261">
    <property type="term" value="P:chromosome condensation"/>
    <property type="evidence" value="ECO:0007669"/>
    <property type="project" value="TreeGrafter"/>
</dbReference>
<feature type="domain" description="H15" evidence="6">
    <location>
        <begin position="21"/>
        <end position="91"/>
    </location>
</feature>
<feature type="compositionally biased region" description="Basic and acidic residues" evidence="5">
    <location>
        <begin position="163"/>
        <end position="177"/>
    </location>
</feature>
<dbReference type="GO" id="GO:0006355">
    <property type="term" value="P:regulation of DNA-templated transcription"/>
    <property type="evidence" value="ECO:0007669"/>
    <property type="project" value="InterPro"/>
</dbReference>
<dbReference type="GO" id="GO:0003690">
    <property type="term" value="F:double-stranded DNA binding"/>
    <property type="evidence" value="ECO:0007669"/>
    <property type="project" value="TreeGrafter"/>
</dbReference>
<evidence type="ECO:0000259" key="6">
    <source>
        <dbReference type="PROSITE" id="PS51504"/>
    </source>
</evidence>
<dbReference type="Pfam" id="PF02178">
    <property type="entry name" value="AT_hook"/>
    <property type="match status" value="4"/>
</dbReference>
<accession>A0A087GU30</accession>
<proteinExistence type="predicted"/>
<evidence type="ECO:0000256" key="2">
    <source>
        <dbReference type="ARBA" id="ARBA00022737"/>
    </source>
</evidence>
<dbReference type="GO" id="GO:0045910">
    <property type="term" value="P:negative regulation of DNA recombination"/>
    <property type="evidence" value="ECO:0007669"/>
    <property type="project" value="TreeGrafter"/>
</dbReference>
<dbReference type="OMA" id="YPDMIME"/>
<dbReference type="GO" id="GO:0006334">
    <property type="term" value="P:nucleosome assembly"/>
    <property type="evidence" value="ECO:0007669"/>
    <property type="project" value="InterPro"/>
</dbReference>
<sequence>MENDLVTQQAPMAETQQLPFNLPPYPQMIMEAIEVCNDANGINKTAIAKHIESAQVTLPPSHTTLLNYHLNQMKQSGQIVQVKNNFMKPNPDAPPKRGRGRPPKAKPQGGDSSEVVVTVPDLSVSPRGRGRPPKSEAAKAEAVKVKEPPRVSGRGRGRPPKKAKIDSETVEEVKTESETVEAETVPPNGERRGRGRPPKVKPVMVPVGC</sequence>
<dbReference type="Gene3D" id="1.10.10.10">
    <property type="entry name" value="Winged helix-like DNA-binding domain superfamily/Winged helix DNA-binding domain"/>
    <property type="match status" value="1"/>
</dbReference>
<dbReference type="InterPro" id="IPR000116">
    <property type="entry name" value="HMGA"/>
</dbReference>
<organism evidence="7 8">
    <name type="scientific">Arabis alpina</name>
    <name type="common">Alpine rock-cress</name>
    <dbReference type="NCBI Taxonomy" id="50452"/>
    <lineage>
        <taxon>Eukaryota</taxon>
        <taxon>Viridiplantae</taxon>
        <taxon>Streptophyta</taxon>
        <taxon>Embryophyta</taxon>
        <taxon>Tracheophyta</taxon>
        <taxon>Spermatophyta</taxon>
        <taxon>Magnoliopsida</taxon>
        <taxon>eudicotyledons</taxon>
        <taxon>Gunneridae</taxon>
        <taxon>Pentapetalae</taxon>
        <taxon>rosids</taxon>
        <taxon>malvids</taxon>
        <taxon>Brassicales</taxon>
        <taxon>Brassicaceae</taxon>
        <taxon>Arabideae</taxon>
        <taxon>Arabis</taxon>
    </lineage>
</organism>
<comment type="subcellular location">
    <subcellularLocation>
        <location evidence="1">Nucleus</location>
    </subcellularLocation>
</comment>
<dbReference type="InterPro" id="IPR036390">
    <property type="entry name" value="WH_DNA-bd_sf"/>
</dbReference>
<keyword evidence="3" id="KW-0238">DNA-binding</keyword>
<dbReference type="InterPro" id="IPR036388">
    <property type="entry name" value="WH-like_DNA-bd_sf"/>
</dbReference>
<evidence type="ECO:0000256" key="5">
    <source>
        <dbReference type="SAM" id="MobiDB-lite"/>
    </source>
</evidence>
<keyword evidence="8" id="KW-1185">Reference proteome</keyword>